<accession>A0A9P1KIF7</accession>
<dbReference type="EMBL" id="FO818640">
    <property type="protein sequence ID" value="CDM96773.1"/>
    <property type="molecule type" value="Genomic_DNA"/>
</dbReference>
<dbReference type="RefSeq" id="WP_006669242.1">
    <property type="nucleotide sequence ID" value="NZ_FO818640.1"/>
</dbReference>
<evidence type="ECO:0000313" key="2">
    <source>
        <dbReference type="Proteomes" id="UP000032946"/>
    </source>
</evidence>
<dbReference type="Proteomes" id="UP000032946">
    <property type="component" value="Chromosome"/>
</dbReference>
<keyword evidence="2" id="KW-1185">Reference proteome</keyword>
<name>A0A9P1KIF7_9CYAN</name>
<organism evidence="1 2">
    <name type="scientific">Limnospira indica PCC 8005</name>
    <dbReference type="NCBI Taxonomy" id="376219"/>
    <lineage>
        <taxon>Bacteria</taxon>
        <taxon>Bacillati</taxon>
        <taxon>Cyanobacteriota</taxon>
        <taxon>Cyanophyceae</taxon>
        <taxon>Oscillatoriophycideae</taxon>
        <taxon>Oscillatoriales</taxon>
        <taxon>Sirenicapillariaceae</taxon>
        <taxon>Limnospira</taxon>
    </lineage>
</organism>
<evidence type="ECO:0000313" key="1">
    <source>
        <dbReference type="EMBL" id="CDM96773.1"/>
    </source>
</evidence>
<protein>
    <submittedName>
        <fullName evidence="1">Uncharacterized protein</fullName>
    </submittedName>
</protein>
<sequence>MKQLGSQIVVPHHLEYLIVDANLTICEVSTNVDRFSEEPEQFKPGEDIRNGLPELFGTEEMLIEVLRGELPSF</sequence>
<dbReference type="AlphaFoldDB" id="A0A9P1KIF7"/>
<reference evidence="1 2" key="1">
    <citation type="submission" date="2014-02" db="EMBL/GenBank/DDBJ databases">
        <authorList>
            <person name="Genoscope - CEA"/>
        </authorList>
    </citation>
    <scope>NUCLEOTIDE SEQUENCE [LARGE SCALE GENOMIC DNA]</scope>
    <source>
        <strain evidence="1 2">PCC 8005</strain>
    </source>
</reference>
<proteinExistence type="predicted"/>
<gene>
    <name evidence="1" type="ORF">ARTHRO_41182</name>
</gene>